<dbReference type="AlphaFoldDB" id="A0A6J6RVS4"/>
<dbReference type="InterPro" id="IPR001597">
    <property type="entry name" value="ArAA_b-elim_lyase/Thr_aldolase"/>
</dbReference>
<organism evidence="5">
    <name type="scientific">freshwater metagenome</name>
    <dbReference type="NCBI Taxonomy" id="449393"/>
    <lineage>
        <taxon>unclassified sequences</taxon>
        <taxon>metagenomes</taxon>
        <taxon>ecological metagenomes</taxon>
    </lineage>
</organism>
<gene>
    <name evidence="5" type="ORF">UFOPK2579_02328</name>
</gene>
<reference evidence="5" key="1">
    <citation type="submission" date="2020-05" db="EMBL/GenBank/DDBJ databases">
        <authorList>
            <person name="Chiriac C."/>
            <person name="Salcher M."/>
            <person name="Ghai R."/>
            <person name="Kavagutti S V."/>
        </authorList>
    </citation>
    <scope>NUCLEOTIDE SEQUENCE</scope>
</reference>
<dbReference type="Pfam" id="PF01212">
    <property type="entry name" value="Beta_elim_lyase"/>
    <property type="match status" value="1"/>
</dbReference>
<evidence type="ECO:0000256" key="2">
    <source>
        <dbReference type="ARBA" id="ARBA00006966"/>
    </source>
</evidence>
<comment type="cofactor">
    <cofactor evidence="1">
        <name>pyridoxal 5'-phosphate</name>
        <dbReference type="ChEBI" id="CHEBI:597326"/>
    </cofactor>
</comment>
<evidence type="ECO:0000256" key="1">
    <source>
        <dbReference type="ARBA" id="ARBA00001933"/>
    </source>
</evidence>
<dbReference type="PANTHER" id="PTHR48097">
    <property type="entry name" value="L-THREONINE ALDOLASE-RELATED"/>
    <property type="match status" value="1"/>
</dbReference>
<dbReference type="PANTHER" id="PTHR48097:SF5">
    <property type="entry name" value="LOW SPECIFICITY L-THREONINE ALDOLASE"/>
    <property type="match status" value="1"/>
</dbReference>
<comment type="similarity">
    <text evidence="2">Belongs to the threonine aldolase family.</text>
</comment>
<dbReference type="GO" id="GO:0016829">
    <property type="term" value="F:lyase activity"/>
    <property type="evidence" value="ECO:0007669"/>
    <property type="project" value="InterPro"/>
</dbReference>
<dbReference type="Gene3D" id="3.40.640.10">
    <property type="entry name" value="Type I PLP-dependent aspartate aminotransferase-like (Major domain)"/>
    <property type="match status" value="1"/>
</dbReference>
<name>A0A6J6RVS4_9ZZZZ</name>
<evidence type="ECO:0000259" key="4">
    <source>
        <dbReference type="Pfam" id="PF01212"/>
    </source>
</evidence>
<dbReference type="GO" id="GO:0006520">
    <property type="term" value="P:amino acid metabolic process"/>
    <property type="evidence" value="ECO:0007669"/>
    <property type="project" value="InterPro"/>
</dbReference>
<dbReference type="EMBL" id="CAEZXR010000335">
    <property type="protein sequence ID" value="CAB4726571.1"/>
    <property type="molecule type" value="Genomic_DNA"/>
</dbReference>
<dbReference type="InterPro" id="IPR015421">
    <property type="entry name" value="PyrdxlP-dep_Trfase_major"/>
</dbReference>
<dbReference type="InterPro" id="IPR015424">
    <property type="entry name" value="PyrdxlP-dep_Trfase"/>
</dbReference>
<keyword evidence="3" id="KW-0663">Pyridoxal phosphate</keyword>
<feature type="domain" description="Aromatic amino acid beta-eliminating lyase/threonine aldolase" evidence="4">
    <location>
        <begin position="3"/>
        <end position="168"/>
    </location>
</feature>
<evidence type="ECO:0000313" key="5">
    <source>
        <dbReference type="EMBL" id="CAB4726571.1"/>
    </source>
</evidence>
<proteinExistence type="inferred from homology"/>
<protein>
    <submittedName>
        <fullName evidence="5">Unannotated protein</fullName>
    </submittedName>
</protein>
<accession>A0A6J6RVS4</accession>
<dbReference type="Gene3D" id="3.90.1150.10">
    <property type="entry name" value="Aspartate Aminotransferase, domain 1"/>
    <property type="match status" value="1"/>
</dbReference>
<dbReference type="SUPFAM" id="SSF53383">
    <property type="entry name" value="PLP-dependent transferases"/>
    <property type="match status" value="1"/>
</dbReference>
<dbReference type="InterPro" id="IPR015422">
    <property type="entry name" value="PyrdxlP-dep_Trfase_small"/>
</dbReference>
<sequence length="219" mass="23504">MRHGDEHAAQPRVLSLTQSTELGSVYTVSELSELVGVAHERGLVVHVDGSRISNAAASLGLSLAEIVGATGVDLLSLGGTKNGIMLGEAVVVLSPDTVRGLPYLRKQSMQLASKMRFVSAQLLALYEGDLYLRNASHANAMARRLAEAVADLPGLSTLPVQANAVFATLPVEVSRRLMERFHFYFWDEAAGVVRWMCAWDTTPEDVDAFAAAIAAELRG</sequence>
<evidence type="ECO:0000256" key="3">
    <source>
        <dbReference type="ARBA" id="ARBA00022898"/>
    </source>
</evidence>